<protein>
    <submittedName>
        <fullName evidence="2">Uncharacterized protein</fullName>
    </submittedName>
</protein>
<sequence length="142" mass="15389">MVHSPTQSSSCMENVPLLVDQGTRKISEATIGGDLTRMSTQVPSGISENAKSAGLPPVVKDPSQDAPWVKLFANKSELLKEEHKWKNSLVLFVIGDSLRSYWLRGTAVAEPAAARPSSRLETRYNGPGDIPSDPTVMVSWAL</sequence>
<gene>
    <name evidence="2" type="ORF">HAX54_019382</name>
</gene>
<organism evidence="2 3">
    <name type="scientific">Datura stramonium</name>
    <name type="common">Jimsonweed</name>
    <name type="synonym">Common thornapple</name>
    <dbReference type="NCBI Taxonomy" id="4076"/>
    <lineage>
        <taxon>Eukaryota</taxon>
        <taxon>Viridiplantae</taxon>
        <taxon>Streptophyta</taxon>
        <taxon>Embryophyta</taxon>
        <taxon>Tracheophyta</taxon>
        <taxon>Spermatophyta</taxon>
        <taxon>Magnoliopsida</taxon>
        <taxon>eudicotyledons</taxon>
        <taxon>Gunneridae</taxon>
        <taxon>Pentapetalae</taxon>
        <taxon>asterids</taxon>
        <taxon>lamiids</taxon>
        <taxon>Solanales</taxon>
        <taxon>Solanaceae</taxon>
        <taxon>Solanoideae</taxon>
        <taxon>Datureae</taxon>
        <taxon>Datura</taxon>
    </lineage>
</organism>
<evidence type="ECO:0000313" key="3">
    <source>
        <dbReference type="Proteomes" id="UP000823775"/>
    </source>
</evidence>
<name>A0ABS8UP49_DATST</name>
<reference evidence="2 3" key="1">
    <citation type="journal article" date="2021" name="BMC Genomics">
        <title>Datura genome reveals duplications of psychoactive alkaloid biosynthetic genes and high mutation rate following tissue culture.</title>
        <authorList>
            <person name="Rajewski A."/>
            <person name="Carter-House D."/>
            <person name="Stajich J."/>
            <person name="Litt A."/>
        </authorList>
    </citation>
    <scope>NUCLEOTIDE SEQUENCE [LARGE SCALE GENOMIC DNA]</scope>
    <source>
        <strain evidence="2">AR-01</strain>
    </source>
</reference>
<keyword evidence="3" id="KW-1185">Reference proteome</keyword>
<accession>A0ABS8UP49</accession>
<feature type="compositionally biased region" description="Polar residues" evidence="1">
    <location>
        <begin position="37"/>
        <end position="50"/>
    </location>
</feature>
<dbReference type="Proteomes" id="UP000823775">
    <property type="component" value="Unassembled WGS sequence"/>
</dbReference>
<comment type="caution">
    <text evidence="2">The sequence shown here is derived from an EMBL/GenBank/DDBJ whole genome shotgun (WGS) entry which is preliminary data.</text>
</comment>
<evidence type="ECO:0000313" key="2">
    <source>
        <dbReference type="EMBL" id="MCD9560653.1"/>
    </source>
</evidence>
<evidence type="ECO:0000256" key="1">
    <source>
        <dbReference type="SAM" id="MobiDB-lite"/>
    </source>
</evidence>
<feature type="region of interest" description="Disordered" evidence="1">
    <location>
        <begin position="37"/>
        <end position="59"/>
    </location>
</feature>
<proteinExistence type="predicted"/>
<dbReference type="EMBL" id="JACEIK010002357">
    <property type="protein sequence ID" value="MCD9560653.1"/>
    <property type="molecule type" value="Genomic_DNA"/>
</dbReference>